<protein>
    <submittedName>
        <fullName evidence="1">Uncharacterized protein</fullName>
    </submittedName>
</protein>
<accession>A0A392RG11</accession>
<feature type="non-terminal residue" evidence="1">
    <location>
        <position position="61"/>
    </location>
</feature>
<keyword evidence="2" id="KW-1185">Reference proteome</keyword>
<comment type="caution">
    <text evidence="1">The sequence shown here is derived from an EMBL/GenBank/DDBJ whole genome shotgun (WGS) entry which is preliminary data.</text>
</comment>
<dbReference type="AlphaFoldDB" id="A0A392RG11"/>
<evidence type="ECO:0000313" key="1">
    <source>
        <dbReference type="EMBL" id="MCI35199.1"/>
    </source>
</evidence>
<name>A0A392RG11_9FABA</name>
<dbReference type="Proteomes" id="UP000265520">
    <property type="component" value="Unassembled WGS sequence"/>
</dbReference>
<proteinExistence type="predicted"/>
<sequence>MGGPQSSAIGVRDVVPLDSANDCGASKSVGEASPRVEVGSDGVTYRVFSDLVAYHTSFLVE</sequence>
<dbReference type="EMBL" id="LXQA010221168">
    <property type="protein sequence ID" value="MCI35199.1"/>
    <property type="molecule type" value="Genomic_DNA"/>
</dbReference>
<evidence type="ECO:0000313" key="2">
    <source>
        <dbReference type="Proteomes" id="UP000265520"/>
    </source>
</evidence>
<organism evidence="1 2">
    <name type="scientific">Trifolium medium</name>
    <dbReference type="NCBI Taxonomy" id="97028"/>
    <lineage>
        <taxon>Eukaryota</taxon>
        <taxon>Viridiplantae</taxon>
        <taxon>Streptophyta</taxon>
        <taxon>Embryophyta</taxon>
        <taxon>Tracheophyta</taxon>
        <taxon>Spermatophyta</taxon>
        <taxon>Magnoliopsida</taxon>
        <taxon>eudicotyledons</taxon>
        <taxon>Gunneridae</taxon>
        <taxon>Pentapetalae</taxon>
        <taxon>rosids</taxon>
        <taxon>fabids</taxon>
        <taxon>Fabales</taxon>
        <taxon>Fabaceae</taxon>
        <taxon>Papilionoideae</taxon>
        <taxon>50 kb inversion clade</taxon>
        <taxon>NPAAA clade</taxon>
        <taxon>Hologalegina</taxon>
        <taxon>IRL clade</taxon>
        <taxon>Trifolieae</taxon>
        <taxon>Trifolium</taxon>
    </lineage>
</organism>
<reference evidence="1 2" key="1">
    <citation type="journal article" date="2018" name="Front. Plant Sci.">
        <title>Red Clover (Trifolium pratense) and Zigzag Clover (T. medium) - A Picture of Genomic Similarities and Differences.</title>
        <authorList>
            <person name="Dluhosova J."/>
            <person name="Istvanek J."/>
            <person name="Nedelnik J."/>
            <person name="Repkova J."/>
        </authorList>
    </citation>
    <scope>NUCLEOTIDE SEQUENCE [LARGE SCALE GENOMIC DNA]</scope>
    <source>
        <strain evidence="2">cv. 10/8</strain>
        <tissue evidence="1">Leaf</tissue>
    </source>
</reference>